<accession>A0A0V1JSK1</accession>
<organism evidence="1 2">
    <name type="scientific">Trichinella pseudospiralis</name>
    <name type="common">Parasitic roundworm</name>
    <dbReference type="NCBI Taxonomy" id="6337"/>
    <lineage>
        <taxon>Eukaryota</taxon>
        <taxon>Metazoa</taxon>
        <taxon>Ecdysozoa</taxon>
        <taxon>Nematoda</taxon>
        <taxon>Enoplea</taxon>
        <taxon>Dorylaimia</taxon>
        <taxon>Trichinellida</taxon>
        <taxon>Trichinellidae</taxon>
        <taxon>Trichinella</taxon>
    </lineage>
</organism>
<dbReference type="AlphaFoldDB" id="A0A0V1JSK1"/>
<gene>
    <name evidence="1" type="ORF">T4C_5279</name>
</gene>
<dbReference type="EMBL" id="JYDV01000052">
    <property type="protein sequence ID" value="KRZ37926.1"/>
    <property type="molecule type" value="Genomic_DNA"/>
</dbReference>
<proteinExistence type="predicted"/>
<comment type="caution">
    <text evidence="1">The sequence shown here is derived from an EMBL/GenBank/DDBJ whole genome shotgun (WGS) entry which is preliminary data.</text>
</comment>
<evidence type="ECO:0000313" key="1">
    <source>
        <dbReference type="EMBL" id="KRZ37926.1"/>
    </source>
</evidence>
<dbReference type="Proteomes" id="UP000054826">
    <property type="component" value="Unassembled WGS sequence"/>
</dbReference>
<protein>
    <submittedName>
        <fullName evidence="1">Uncharacterized protein</fullName>
    </submittedName>
</protein>
<evidence type="ECO:0000313" key="2">
    <source>
        <dbReference type="Proteomes" id="UP000054826"/>
    </source>
</evidence>
<sequence length="55" mass="6168">MGNNSNAYTWLRYWKIGAHELGKNLPINNIKVGKKSSNCLLCLWGKIEANSMLAC</sequence>
<reference evidence="1 2" key="1">
    <citation type="submission" date="2015-01" db="EMBL/GenBank/DDBJ databases">
        <title>Evolution of Trichinella species and genotypes.</title>
        <authorList>
            <person name="Korhonen P.K."/>
            <person name="Edoardo P."/>
            <person name="Giuseppe L.R."/>
            <person name="Gasser R.B."/>
        </authorList>
    </citation>
    <scope>NUCLEOTIDE SEQUENCE [LARGE SCALE GENOMIC DNA]</scope>
    <source>
        <strain evidence="1">ISS176</strain>
    </source>
</reference>
<name>A0A0V1JSK1_TRIPS</name>